<dbReference type="Proteomes" id="UP000248259">
    <property type="component" value="Unassembled WGS sequence"/>
</dbReference>
<organism evidence="1 2">
    <name type="scientific">Parazoarcus communis SWub3 = DSM 12120</name>
    <dbReference type="NCBI Taxonomy" id="1121029"/>
    <lineage>
        <taxon>Bacteria</taxon>
        <taxon>Pseudomonadati</taxon>
        <taxon>Pseudomonadota</taxon>
        <taxon>Betaproteobacteria</taxon>
        <taxon>Rhodocyclales</taxon>
        <taxon>Zoogloeaceae</taxon>
        <taxon>Parazoarcus</taxon>
    </lineage>
</organism>
<sequence length="170" mass="18289">MTAATLPAAVSVHSPIYAKTSAGTREVAERSRRLSALQRRVLILVDGVRSRSELAGLLGAEEIDTVLAELRLAGLISDGSPQPAPPPVVRPVVEVAPAILHDARQLMQRTTRLHLGLMGVALQDKIVAACSRNELLSVCAQWHLEIRESRAGRDEADALLASFHEILRAA</sequence>
<comment type="caution">
    <text evidence="1">The sequence shown here is derived from an EMBL/GenBank/DDBJ whole genome shotgun (WGS) entry which is preliminary data.</text>
</comment>
<name>A0A323USX6_9RHOO</name>
<accession>A0A323USX6</accession>
<evidence type="ECO:0000313" key="2">
    <source>
        <dbReference type="Proteomes" id="UP000248259"/>
    </source>
</evidence>
<keyword evidence="2" id="KW-1185">Reference proteome</keyword>
<proteinExistence type="predicted"/>
<evidence type="ECO:0000313" key="1">
    <source>
        <dbReference type="EMBL" id="PZA16142.1"/>
    </source>
</evidence>
<protein>
    <submittedName>
        <fullName evidence="1">Uncharacterized protein</fullName>
    </submittedName>
</protein>
<reference evidence="1 2" key="1">
    <citation type="submission" date="2018-06" db="EMBL/GenBank/DDBJ databases">
        <title>Azoarcus communis strain SWub3 genome.</title>
        <authorList>
            <person name="Zorraquino Salvo V."/>
            <person name="Toubiana D."/>
            <person name="Blumwald E."/>
        </authorList>
    </citation>
    <scope>NUCLEOTIDE SEQUENCE [LARGE SCALE GENOMIC DNA]</scope>
    <source>
        <strain evidence="1 2">SWub3</strain>
    </source>
</reference>
<dbReference type="EMBL" id="QKOE01000008">
    <property type="protein sequence ID" value="PZA16142.1"/>
    <property type="molecule type" value="Genomic_DNA"/>
</dbReference>
<gene>
    <name evidence="1" type="ORF">DNK49_12515</name>
</gene>
<dbReference type="AlphaFoldDB" id="A0A323USX6"/>